<feature type="compositionally biased region" description="Basic and acidic residues" evidence="3">
    <location>
        <begin position="15"/>
        <end position="26"/>
    </location>
</feature>
<evidence type="ECO:0000256" key="3">
    <source>
        <dbReference type="SAM" id="MobiDB-lite"/>
    </source>
</evidence>
<sequence>MSSFDASGYNFPPQKQDRQPGKEHAMDPNPTFLSRDYKPAGKLLGKTALVTGGDSGIGRAVCIHFALEGASVAFTYMELGEKRDADDTLHLLRQLKSPLAKDPIAIRLDAGYESNCRKCVEEVAVHFGGRIDVLVNNAAEQHVAYELTAITEEQLERTFRTNIFSYFFMTKFAVERMGDGGSIINTASGIRVNGVAPGPVWTPLIPASFSEEDVAEFGKQVPMMRAGQPAEIAPSFVFLACGDSSYVTGQVIHPNGGTIVNG</sequence>
<dbReference type="Pfam" id="PF00106">
    <property type="entry name" value="adh_short"/>
    <property type="match status" value="1"/>
</dbReference>
<keyword evidence="5" id="KW-1185">Reference proteome</keyword>
<protein>
    <submittedName>
        <fullName evidence="4">Uncharacterized protein</fullName>
    </submittedName>
</protein>
<evidence type="ECO:0000313" key="4">
    <source>
        <dbReference type="EMBL" id="KAG0461206.1"/>
    </source>
</evidence>
<proteinExistence type="inferred from homology"/>
<comment type="caution">
    <text evidence="4">The sequence shown here is derived from an EMBL/GenBank/DDBJ whole genome shotgun (WGS) entry which is preliminary data.</text>
</comment>
<gene>
    <name evidence="4" type="ORF">HPP92_021503</name>
</gene>
<dbReference type="EMBL" id="JADCNL010000011">
    <property type="protein sequence ID" value="KAG0461206.1"/>
    <property type="molecule type" value="Genomic_DNA"/>
</dbReference>
<dbReference type="Proteomes" id="UP000636800">
    <property type="component" value="Chromosome 11"/>
</dbReference>
<dbReference type="SUPFAM" id="SSF51735">
    <property type="entry name" value="NAD(P)-binding Rossmann-fold domains"/>
    <property type="match status" value="1"/>
</dbReference>
<dbReference type="Gene3D" id="3.40.50.720">
    <property type="entry name" value="NAD(P)-binding Rossmann-like Domain"/>
    <property type="match status" value="1"/>
</dbReference>
<dbReference type="PANTHER" id="PTHR48107">
    <property type="entry name" value="NADPH-DEPENDENT ALDEHYDE REDUCTASE-LIKE PROTEIN, CHLOROPLASTIC-RELATED"/>
    <property type="match status" value="1"/>
</dbReference>
<dbReference type="InterPro" id="IPR002347">
    <property type="entry name" value="SDR_fam"/>
</dbReference>
<evidence type="ECO:0000256" key="2">
    <source>
        <dbReference type="ARBA" id="ARBA00023002"/>
    </source>
</evidence>
<accession>A0A835PZ85</accession>
<dbReference type="InterPro" id="IPR036291">
    <property type="entry name" value="NAD(P)-bd_dom_sf"/>
</dbReference>
<name>A0A835PZ85_VANPL</name>
<dbReference type="GO" id="GO:0016614">
    <property type="term" value="F:oxidoreductase activity, acting on CH-OH group of donors"/>
    <property type="evidence" value="ECO:0007669"/>
    <property type="project" value="UniProtKB-ARBA"/>
</dbReference>
<reference evidence="4 5" key="1">
    <citation type="journal article" date="2020" name="Nat. Food">
        <title>A phased Vanilla planifolia genome enables genetic improvement of flavour and production.</title>
        <authorList>
            <person name="Hasing T."/>
            <person name="Tang H."/>
            <person name="Brym M."/>
            <person name="Khazi F."/>
            <person name="Huang T."/>
            <person name="Chambers A.H."/>
        </authorList>
    </citation>
    <scope>NUCLEOTIDE SEQUENCE [LARGE SCALE GENOMIC DNA]</scope>
    <source>
        <tissue evidence="4">Leaf</tissue>
    </source>
</reference>
<evidence type="ECO:0000256" key="1">
    <source>
        <dbReference type="ARBA" id="ARBA00006484"/>
    </source>
</evidence>
<evidence type="ECO:0000313" key="5">
    <source>
        <dbReference type="Proteomes" id="UP000636800"/>
    </source>
</evidence>
<dbReference type="PRINTS" id="PR00081">
    <property type="entry name" value="GDHRDH"/>
</dbReference>
<dbReference type="PANTHER" id="PTHR48107:SF16">
    <property type="entry name" value="NADPH-DEPENDENT ALDEHYDE REDUCTASE 1, CHLOROPLASTIC"/>
    <property type="match status" value="1"/>
</dbReference>
<keyword evidence="2" id="KW-0560">Oxidoreductase</keyword>
<organism evidence="4 5">
    <name type="scientific">Vanilla planifolia</name>
    <name type="common">Vanilla</name>
    <dbReference type="NCBI Taxonomy" id="51239"/>
    <lineage>
        <taxon>Eukaryota</taxon>
        <taxon>Viridiplantae</taxon>
        <taxon>Streptophyta</taxon>
        <taxon>Embryophyta</taxon>
        <taxon>Tracheophyta</taxon>
        <taxon>Spermatophyta</taxon>
        <taxon>Magnoliopsida</taxon>
        <taxon>Liliopsida</taxon>
        <taxon>Asparagales</taxon>
        <taxon>Orchidaceae</taxon>
        <taxon>Vanilloideae</taxon>
        <taxon>Vanilleae</taxon>
        <taxon>Vanilla</taxon>
    </lineage>
</organism>
<feature type="region of interest" description="Disordered" evidence="3">
    <location>
        <begin position="1"/>
        <end position="34"/>
    </location>
</feature>
<comment type="similarity">
    <text evidence="1">Belongs to the short-chain dehydrogenases/reductases (SDR) family.</text>
</comment>
<dbReference type="OrthoDB" id="1930494at2759"/>
<dbReference type="AlphaFoldDB" id="A0A835PZ85"/>